<reference evidence="1" key="1">
    <citation type="submission" date="2019-06" db="EMBL/GenBank/DDBJ databases">
        <title>Complete genome sequence of Methanobrevibacter arboriphilus strain SA.</title>
        <authorList>
            <person name="Asakawa S."/>
        </authorList>
    </citation>
    <scope>NUCLEOTIDE SEQUENCE</scope>
    <source>
        <strain evidence="1">SA</strain>
    </source>
</reference>
<dbReference type="Proteomes" id="UP000825015">
    <property type="component" value="Chromosome"/>
</dbReference>
<gene>
    <name evidence="1" type="ORF">MarbSA_11220</name>
</gene>
<accession>A0ACA8R3B9</accession>
<name>A0ACA8R3B9_METAZ</name>
<evidence type="ECO:0000313" key="1">
    <source>
        <dbReference type="EMBL" id="BBL62082.1"/>
    </source>
</evidence>
<dbReference type="EMBL" id="AP019779">
    <property type="protein sequence ID" value="BBL62082.1"/>
    <property type="molecule type" value="Genomic_DNA"/>
</dbReference>
<evidence type="ECO:0000313" key="2">
    <source>
        <dbReference type="Proteomes" id="UP000825015"/>
    </source>
</evidence>
<sequence length="401" mass="45932">MILNRKIQFNKDKIFFLFVLFLFLLLSVLSLTNVYGYDSENITDISNIPINNDTISINNYSNDINNSINDTNTSNINNDTSTLIDDSTHLIEDNSICTTVGSSSQFNSSGVSGAISIAINTGAVVSGSAVIASSYNKNLYNMPYILIIYSPSSSYSIANNQFISIYNDYFNFNYKFNNINSINSINNINNVFGLENYVKDKFIFNNFIFQLQDDYMGYNIFGYLNFETLFDSQITNYPFNPGIISDFIFIIGSNNQDSILNIDHRYNNYNSGHITYNRTHNQISERSYENYSIKFDNIDYNNIFDLLPYENIPESSDTANYDNEYNLVLISSYYFTGKGIESFNKFIKAVSNFNFNKMIISNDFSSIPFFESVDAPILTISFFVAIFIEHHNNGKEHFNHI</sequence>
<proteinExistence type="predicted"/>
<keyword evidence="2" id="KW-1185">Reference proteome</keyword>
<protein>
    <submittedName>
        <fullName evidence="1">Uncharacterized protein</fullName>
    </submittedName>
</protein>
<organism evidence="1 2">
    <name type="scientific">Methanobrevibacter arboriphilus</name>
    <dbReference type="NCBI Taxonomy" id="39441"/>
    <lineage>
        <taxon>Archaea</taxon>
        <taxon>Methanobacteriati</taxon>
        <taxon>Methanobacteriota</taxon>
        <taxon>Methanomada group</taxon>
        <taxon>Methanobacteria</taxon>
        <taxon>Methanobacteriales</taxon>
        <taxon>Methanobacteriaceae</taxon>
        <taxon>Methanobrevibacter</taxon>
    </lineage>
</organism>